<sequence>MSKQYKNIQIAIDGSKEADVAFKSAVEIAILNDANLEILHVVDTRAFQDVSSFDSEMVEQVSNDAKTKIEDYYQRALDAGLKHVHYSIEYGSPKNIIAHEFPNEHNIDLIVIGATGLNVIERLLIGSVTEYVTRTAACDVLVIRQQLAQKQDIKNNK</sequence>
<gene>
    <name evidence="4" type="ORF">G6Z83_04620</name>
</gene>
<dbReference type="Proteomes" id="UP000501676">
    <property type="component" value="Chromosome"/>
</dbReference>
<comment type="similarity">
    <text evidence="1 2">Belongs to the universal stress protein A family.</text>
</comment>
<evidence type="ECO:0000256" key="1">
    <source>
        <dbReference type="ARBA" id="ARBA00008791"/>
    </source>
</evidence>
<dbReference type="AlphaFoldDB" id="A0A6G7B9B0"/>
<dbReference type="PIRSF" id="PIRSF006276">
    <property type="entry name" value="UspA"/>
    <property type="match status" value="1"/>
</dbReference>
<dbReference type="InterPro" id="IPR006016">
    <property type="entry name" value="UspA"/>
</dbReference>
<keyword evidence="2" id="KW-0963">Cytoplasm</keyword>
<dbReference type="SUPFAM" id="SSF52402">
    <property type="entry name" value="Adenine nucleotide alpha hydrolases-like"/>
    <property type="match status" value="1"/>
</dbReference>
<dbReference type="GO" id="GO:0005737">
    <property type="term" value="C:cytoplasm"/>
    <property type="evidence" value="ECO:0007669"/>
    <property type="project" value="UniProtKB-SubCell"/>
</dbReference>
<dbReference type="Gene3D" id="3.40.50.620">
    <property type="entry name" value="HUPs"/>
    <property type="match status" value="1"/>
</dbReference>
<reference evidence="4 5" key="1">
    <citation type="submission" date="2020-02" db="EMBL/GenBank/DDBJ databases">
        <title>Complete genome sequences of six Lactobacillus iners strains isolated from the human vagina.</title>
        <authorList>
            <person name="France M.T."/>
            <person name="Rutt L."/>
            <person name="Narina S."/>
            <person name="Arbaugh S."/>
            <person name="Humphrys M.S."/>
            <person name="Ma B."/>
            <person name="Hayward M.R."/>
            <person name="Relman D."/>
            <person name="Kwon D.S."/>
            <person name="Ravel J."/>
        </authorList>
    </citation>
    <scope>NUCLEOTIDE SEQUENCE [LARGE SCALE GENOMIC DNA]</scope>
    <source>
        <strain evidence="4 5">C0210C1</strain>
    </source>
</reference>
<accession>A0A6G7B9B0</accession>
<evidence type="ECO:0000256" key="2">
    <source>
        <dbReference type="PIRNR" id="PIRNR006276"/>
    </source>
</evidence>
<dbReference type="InterPro" id="IPR006015">
    <property type="entry name" value="Universal_stress_UspA"/>
</dbReference>
<evidence type="ECO:0000313" key="4">
    <source>
        <dbReference type="EMBL" id="QIH23982.1"/>
    </source>
</evidence>
<feature type="domain" description="UspA" evidence="3">
    <location>
        <begin position="5"/>
        <end position="144"/>
    </location>
</feature>
<dbReference type="PRINTS" id="PR01438">
    <property type="entry name" value="UNVRSLSTRESS"/>
</dbReference>
<dbReference type="PANTHER" id="PTHR46268">
    <property type="entry name" value="STRESS RESPONSE PROTEIN NHAX"/>
    <property type="match status" value="1"/>
</dbReference>
<proteinExistence type="inferred from homology"/>
<dbReference type="PANTHER" id="PTHR46268:SF6">
    <property type="entry name" value="UNIVERSAL STRESS PROTEIN UP12"/>
    <property type="match status" value="1"/>
</dbReference>
<dbReference type="EMBL" id="CP049228">
    <property type="protein sequence ID" value="QIH23982.1"/>
    <property type="molecule type" value="Genomic_DNA"/>
</dbReference>
<evidence type="ECO:0000259" key="3">
    <source>
        <dbReference type="Pfam" id="PF00582"/>
    </source>
</evidence>
<protein>
    <recommendedName>
        <fullName evidence="2">Universal stress protein</fullName>
    </recommendedName>
</protein>
<dbReference type="RefSeq" id="WP_006730099.1">
    <property type="nucleotide sequence ID" value="NZ_CABKQA010000001.1"/>
</dbReference>
<organism evidence="4 5">
    <name type="scientific">Lactobacillus iners</name>
    <dbReference type="NCBI Taxonomy" id="147802"/>
    <lineage>
        <taxon>Bacteria</taxon>
        <taxon>Bacillati</taxon>
        <taxon>Bacillota</taxon>
        <taxon>Bacilli</taxon>
        <taxon>Lactobacillales</taxon>
        <taxon>Lactobacillaceae</taxon>
        <taxon>Lactobacillus</taxon>
    </lineage>
</organism>
<comment type="subcellular location">
    <subcellularLocation>
        <location evidence="2">Cytoplasm</location>
    </subcellularLocation>
</comment>
<name>A0A6G7B9B0_9LACO</name>
<dbReference type="Pfam" id="PF00582">
    <property type="entry name" value="Usp"/>
    <property type="match status" value="1"/>
</dbReference>
<dbReference type="GeneID" id="93221655"/>
<dbReference type="InterPro" id="IPR014729">
    <property type="entry name" value="Rossmann-like_a/b/a_fold"/>
</dbReference>
<evidence type="ECO:0000313" key="5">
    <source>
        <dbReference type="Proteomes" id="UP000501676"/>
    </source>
</evidence>
<dbReference type="CDD" id="cd00293">
    <property type="entry name" value="USP-like"/>
    <property type="match status" value="1"/>
</dbReference>